<evidence type="ECO:0000313" key="11">
    <source>
        <dbReference type="Proteomes" id="UP000000599"/>
    </source>
</evidence>
<dbReference type="KEGG" id="dha:DEHA2C00330g"/>
<keyword evidence="9" id="KW-0472">Membrane</keyword>
<dbReference type="PANTHER" id="PTHR31646:SF1">
    <property type="entry name" value="ALPHA-1,2-MANNOSYLTRANSFERASE MNN2"/>
    <property type="match status" value="1"/>
</dbReference>
<dbReference type="GO" id="GO:0000139">
    <property type="term" value="C:Golgi membrane"/>
    <property type="evidence" value="ECO:0007669"/>
    <property type="project" value="UniProtKB-SubCell"/>
</dbReference>
<dbReference type="EMBL" id="CR382135">
    <property type="protein sequence ID" value="CAG85719.2"/>
    <property type="molecule type" value="Genomic_DNA"/>
</dbReference>
<evidence type="ECO:0000256" key="3">
    <source>
        <dbReference type="ARBA" id="ARBA00009105"/>
    </source>
</evidence>
<proteinExistence type="inferred from homology"/>
<dbReference type="RefSeq" id="XP_457697.2">
    <property type="nucleotide sequence ID" value="XM_457697.1"/>
</dbReference>
<evidence type="ECO:0000256" key="1">
    <source>
        <dbReference type="ARBA" id="ARBA00004323"/>
    </source>
</evidence>
<dbReference type="Proteomes" id="UP000000599">
    <property type="component" value="Chromosome C"/>
</dbReference>
<keyword evidence="4" id="KW-0808">Transferase</keyword>
<organism evidence="10 11">
    <name type="scientific">Debaryomyces hansenii (strain ATCC 36239 / CBS 767 / BCRC 21394 / JCM 1990 / NBRC 0083 / IGC 2968)</name>
    <name type="common">Yeast</name>
    <name type="synonym">Torulaspora hansenii</name>
    <dbReference type="NCBI Taxonomy" id="284592"/>
    <lineage>
        <taxon>Eukaryota</taxon>
        <taxon>Fungi</taxon>
        <taxon>Dikarya</taxon>
        <taxon>Ascomycota</taxon>
        <taxon>Saccharomycotina</taxon>
        <taxon>Pichiomycetes</taxon>
        <taxon>Debaryomycetaceae</taxon>
        <taxon>Debaryomyces</taxon>
    </lineage>
</organism>
<protein>
    <submittedName>
        <fullName evidence="10">DEHA2C00330p</fullName>
    </submittedName>
</protein>
<comment type="pathway">
    <text evidence="2">Protein modification; protein glycosylation.</text>
</comment>
<reference evidence="10 11" key="1">
    <citation type="journal article" date="2004" name="Nature">
        <title>Genome evolution in yeasts.</title>
        <authorList>
            <consortium name="Genolevures"/>
            <person name="Dujon B."/>
            <person name="Sherman D."/>
            <person name="Fischer G."/>
            <person name="Durrens P."/>
            <person name="Casaregola S."/>
            <person name="Lafontaine I."/>
            <person name="de Montigny J."/>
            <person name="Marck C."/>
            <person name="Neuveglise C."/>
            <person name="Talla E."/>
            <person name="Goffard N."/>
            <person name="Frangeul L."/>
            <person name="Aigle M."/>
            <person name="Anthouard V."/>
            <person name="Babour A."/>
            <person name="Barbe V."/>
            <person name="Barnay S."/>
            <person name="Blanchin S."/>
            <person name="Beckerich J.M."/>
            <person name="Beyne E."/>
            <person name="Bleykasten C."/>
            <person name="Boisrame A."/>
            <person name="Boyer J."/>
            <person name="Cattolico L."/>
            <person name="Confanioleri F."/>
            <person name="de Daruvar A."/>
            <person name="Despons L."/>
            <person name="Fabre E."/>
            <person name="Fairhead C."/>
            <person name="Ferry-Dumazet H."/>
            <person name="Groppi A."/>
            <person name="Hantraye F."/>
            <person name="Hennequin C."/>
            <person name="Jauniaux N."/>
            <person name="Joyet P."/>
            <person name="Kachouri R."/>
            <person name="Kerrest A."/>
            <person name="Koszul R."/>
            <person name="Lemaire M."/>
            <person name="Lesur I."/>
            <person name="Ma L."/>
            <person name="Muller H."/>
            <person name="Nicaud J.M."/>
            <person name="Nikolski M."/>
            <person name="Oztas S."/>
            <person name="Ozier-Kalogeropoulos O."/>
            <person name="Pellenz S."/>
            <person name="Potier S."/>
            <person name="Richard G.F."/>
            <person name="Straub M.L."/>
            <person name="Suleau A."/>
            <person name="Swennene D."/>
            <person name="Tekaia F."/>
            <person name="Wesolowski-Louvel M."/>
            <person name="Westhof E."/>
            <person name="Wirth B."/>
            <person name="Zeniou-Meyer M."/>
            <person name="Zivanovic I."/>
            <person name="Bolotin-Fukuhara M."/>
            <person name="Thierry A."/>
            <person name="Bouchier C."/>
            <person name="Caudron B."/>
            <person name="Scarpelli C."/>
            <person name="Gaillardin C."/>
            <person name="Weissenbach J."/>
            <person name="Wincker P."/>
            <person name="Souciet J.L."/>
        </authorList>
    </citation>
    <scope>NUCLEOTIDE SEQUENCE [LARGE SCALE GENOMIC DNA]</scope>
    <source>
        <strain evidence="11">ATCC 36239 / CBS 767 / BCRC 21394 / JCM 1990 / NBRC 0083 / IGC 2968</strain>
    </source>
</reference>
<evidence type="ECO:0000256" key="8">
    <source>
        <dbReference type="ARBA" id="ARBA00023034"/>
    </source>
</evidence>
<dbReference type="GeneID" id="2900744"/>
<dbReference type="GO" id="GO:0000026">
    <property type="term" value="F:alpha-1,2-mannosyltransferase activity"/>
    <property type="evidence" value="ECO:0007669"/>
    <property type="project" value="TreeGrafter"/>
</dbReference>
<accession>Q6BVS2</accession>
<name>Q6BVS2_DEBHA</name>
<dbReference type="Gene3D" id="3.90.550.10">
    <property type="entry name" value="Spore Coat Polysaccharide Biosynthesis Protein SpsA, Chain A"/>
    <property type="match status" value="1"/>
</dbReference>
<evidence type="ECO:0000256" key="9">
    <source>
        <dbReference type="ARBA" id="ARBA00023136"/>
    </source>
</evidence>
<keyword evidence="5" id="KW-0812">Transmembrane</keyword>
<dbReference type="OMA" id="IYDEERM"/>
<dbReference type="Pfam" id="PF11051">
    <property type="entry name" value="Mannosyl_trans3"/>
    <property type="match status" value="1"/>
</dbReference>
<dbReference type="PANTHER" id="PTHR31646">
    <property type="entry name" value="ALPHA-1,2-MANNOSYLTRANSFERASE MNN2"/>
    <property type="match status" value="1"/>
</dbReference>
<evidence type="ECO:0000256" key="4">
    <source>
        <dbReference type="ARBA" id="ARBA00022679"/>
    </source>
</evidence>
<dbReference type="InParanoid" id="Q6BVS2"/>
<dbReference type="STRING" id="284592.Q6BVS2"/>
<evidence type="ECO:0000256" key="6">
    <source>
        <dbReference type="ARBA" id="ARBA00022968"/>
    </source>
</evidence>
<comment type="similarity">
    <text evidence="3">Belongs to the MNN1/MNT family.</text>
</comment>
<sequence length="589" mass="68475">MYSLRMSISTIRPQEMLLKTRHKHKLFCIFSALVLSFIIANLYFEQAYNYVSGNTENNKVTSLDKQYSSITSGESSDLVEKLSHKFWNHTFTIMNNNGLDFNSNEIEGVIHYNDKSEQDLKTSSKDGLLSKAKISKETFKEFKQKHDSLLNELPPVISESTYKPNSSGIIYVGGGKYSWLSYISLLGLRETGSKLPVEIMLPTINDYEKELEFCDVLLPKLNASCVVIPNSLGSSVSSFWSNKFRSYQFKSLALMTTSFQNVLLLDSDNIVIENPDTFFESKLFKEYGMITWPDYWERTISPLFYNISGVKVNERRRIRYNRLPLQVSLEDNLTEKESKEVPYHDLDGTVPDLSTESGQLFINKATHGRTLLLSLYYNIYGPNLYYKLFSLGEKGEGDKDTFAAAATVLKQTFYQLKSSIKAIGHFDSDVHFQGKAMAQKNPVVDNEIFQDTVLNTFDNNKKALEKPLNEKITERKQIIEEYFNSNNNNPIFAMHCHYPKLDPSDLMKRKDIYDEERMQLHYRMYNNFTFKRMGQDEQIDFELRQWQNMHKSLCEDNLYFEHFNNTNRKELCEFINNQVRWLSQGTKSL</sequence>
<dbReference type="HOGENOM" id="CLU_013298_1_2_1"/>
<dbReference type="CAZy" id="GT71">
    <property type="family name" value="Glycosyltransferase Family 71"/>
</dbReference>
<comment type="subcellular location">
    <subcellularLocation>
        <location evidence="1">Golgi apparatus membrane</location>
        <topology evidence="1">Single-pass type II membrane protein</topology>
    </subcellularLocation>
</comment>
<keyword evidence="6" id="KW-0735">Signal-anchor</keyword>
<dbReference type="OrthoDB" id="430354at2759"/>
<dbReference type="VEuPathDB" id="FungiDB:DEHA2C00330g"/>
<dbReference type="AlphaFoldDB" id="Q6BVS2"/>
<gene>
    <name evidence="10" type="ordered locus">DEHA2C00330g</name>
</gene>
<evidence type="ECO:0000256" key="7">
    <source>
        <dbReference type="ARBA" id="ARBA00022989"/>
    </source>
</evidence>
<dbReference type="InterPro" id="IPR029044">
    <property type="entry name" value="Nucleotide-diphossugar_trans"/>
</dbReference>
<dbReference type="InterPro" id="IPR022751">
    <property type="entry name" value="Alpha_mannosyltransferase"/>
</dbReference>
<keyword evidence="7" id="KW-1133">Transmembrane helix</keyword>
<dbReference type="GO" id="GO:0046354">
    <property type="term" value="P:mannan biosynthetic process"/>
    <property type="evidence" value="ECO:0007669"/>
    <property type="project" value="TreeGrafter"/>
</dbReference>
<keyword evidence="11" id="KW-1185">Reference proteome</keyword>
<evidence type="ECO:0000313" key="10">
    <source>
        <dbReference type="EMBL" id="CAG85719.2"/>
    </source>
</evidence>
<dbReference type="SUPFAM" id="SSF53448">
    <property type="entry name" value="Nucleotide-diphospho-sugar transferases"/>
    <property type="match status" value="1"/>
</dbReference>
<evidence type="ECO:0000256" key="5">
    <source>
        <dbReference type="ARBA" id="ARBA00022692"/>
    </source>
</evidence>
<dbReference type="UniPathway" id="UPA00378"/>
<evidence type="ECO:0000256" key="2">
    <source>
        <dbReference type="ARBA" id="ARBA00004922"/>
    </source>
</evidence>
<keyword evidence="8" id="KW-0333">Golgi apparatus</keyword>
<dbReference type="eggNOG" id="ENOG502S8HP">
    <property type="taxonomic scope" value="Eukaryota"/>
</dbReference>